<organism evidence="13 14">
    <name type="scientific">Sphingobacterium arenae</name>
    <dbReference type="NCBI Taxonomy" id="1280598"/>
    <lineage>
        <taxon>Bacteria</taxon>
        <taxon>Pseudomonadati</taxon>
        <taxon>Bacteroidota</taxon>
        <taxon>Sphingobacteriia</taxon>
        <taxon>Sphingobacteriales</taxon>
        <taxon>Sphingobacteriaceae</taxon>
        <taxon>Sphingobacterium</taxon>
    </lineage>
</organism>
<sequence>MLSCRSVLLLCFIGFSLGGYTQEKIIQLDAEQTMLHDIFNELEQQTGYAFTYDAKLIRLQRRVSIRTAGNLGDVLDVLGKKTMLDMQISGRNILVRPVRYGKLSGKVVDEQGVPLAAVNVYVREFNQQYITDEQGGFSINYPVSRYAKLNLAFSMLGRQEQTMELSLAEQHQTVPTMTMPTLSVGLEEIAVNPTTRKELSSNSSLYINREVIEQSGALSLHDLLNLVPNKKIESPSLQRVQQATLRSNTLSTGSQGARDPFAMNNAFGVAIIMDGIALSNNSNMQTLNPGMTGMGNASVDVGTSGLVGSTDRGMRYSGDYAYGGIDLRQIATDNIESIEVVAGVASAKYGDLTDGAIIVNRIAGRSPLHFSMQLRDNATVYGLSKGFQTNKWGAFTIGGNFTRSFQDNRDKLKSYDRLSTNMMWSTSAGFNKAFTNTLSADYGRNLDNVRRDPDDPTASLARFRNYNFSVANRSNYRIDQGFLTNVGLNLRYSQSYQNTYRERFMNGTYIIYSDATEVGLTKGIYAPGIYTSVDHIEGKPVDVSARLDLNGKYYTGDVLHQLSFGLNYNYAKNLGRGQLVDPSRPNQLVSAATSGNRSARYYDFSTIHAQQQLGIYVENTFETRLANRPLYTRVGTRVDKFEQYLTFSPRANLSYELTPDFQLGLAYGYASKAPALGQLYPGPVYFEIPLFQHTAVTESGAVDEVNSLYLLYVDKFMPDNSALKPSGSQQWEGTVRYHKRGFQLGLNLYLKETFRGISTLNDYALIELDEYHRNPSGAPLYIIDGRKQYRLPRHRFANLNKTRNSGIELMASTPKWEAIQTSFNLRGGISQTVYNPSTNSQRNFTNPSTDVDYAVTGVYPGLKRKSVSSNAAITSSTHIPKANLVINFIAEVNLINRTDTDAAEGVPIAYYTADGRYITIENFDQNNLQYRHLLVPQQELNNQNQPAVYSNFHLNLSKEITKRLTLTFQVYNVFNYRPQYLRSDNTLIIPNDKPTYGAQLRLKI</sequence>
<dbReference type="Gene3D" id="2.170.130.10">
    <property type="entry name" value="TonB-dependent receptor, plug domain"/>
    <property type="match status" value="1"/>
</dbReference>
<evidence type="ECO:0000256" key="5">
    <source>
        <dbReference type="ARBA" id="ARBA00022729"/>
    </source>
</evidence>
<evidence type="ECO:0000256" key="6">
    <source>
        <dbReference type="ARBA" id="ARBA00023077"/>
    </source>
</evidence>
<keyword evidence="4" id="KW-0812">Transmembrane</keyword>
<dbReference type="Pfam" id="PF00593">
    <property type="entry name" value="TonB_dep_Rec_b-barrel"/>
    <property type="match status" value="1"/>
</dbReference>
<dbReference type="Proteomes" id="UP000606494">
    <property type="component" value="Unassembled WGS sequence"/>
</dbReference>
<dbReference type="InterPro" id="IPR012910">
    <property type="entry name" value="Plug_dom"/>
</dbReference>
<dbReference type="EMBL" id="JACNYK010000002">
    <property type="protein sequence ID" value="MBD1425615.1"/>
    <property type="molecule type" value="Genomic_DNA"/>
</dbReference>
<evidence type="ECO:0000256" key="10">
    <source>
        <dbReference type="RuleBase" id="RU003357"/>
    </source>
</evidence>
<dbReference type="RefSeq" id="WP_190308764.1">
    <property type="nucleotide sequence ID" value="NZ_JACNYK010000002.1"/>
</dbReference>
<dbReference type="Pfam" id="PF13715">
    <property type="entry name" value="CarbopepD_reg_2"/>
    <property type="match status" value="1"/>
</dbReference>
<dbReference type="InterPro" id="IPR000531">
    <property type="entry name" value="Beta-barrel_TonB"/>
</dbReference>
<dbReference type="InterPro" id="IPR008969">
    <property type="entry name" value="CarboxyPept-like_regulatory"/>
</dbReference>
<reference evidence="13 14" key="1">
    <citation type="submission" date="2020-08" db="EMBL/GenBank/DDBJ databases">
        <title>Sphingobacterium sp. DN00404 isolated from aquaculture water.</title>
        <authorList>
            <person name="Zhang M."/>
        </authorList>
    </citation>
    <scope>NUCLEOTIDE SEQUENCE [LARGE SCALE GENOMIC DNA]</scope>
    <source>
        <strain evidence="13 14">KCTC 32294</strain>
    </source>
</reference>
<protein>
    <submittedName>
        <fullName evidence="13">TonB-dependent receptor</fullName>
    </submittedName>
</protein>
<dbReference type="Pfam" id="PF07715">
    <property type="entry name" value="Plug"/>
    <property type="match status" value="1"/>
</dbReference>
<evidence type="ECO:0000256" key="4">
    <source>
        <dbReference type="ARBA" id="ARBA00022692"/>
    </source>
</evidence>
<evidence type="ECO:0000256" key="2">
    <source>
        <dbReference type="ARBA" id="ARBA00022448"/>
    </source>
</evidence>
<dbReference type="InterPro" id="IPR039426">
    <property type="entry name" value="TonB-dep_rcpt-like"/>
</dbReference>
<dbReference type="SUPFAM" id="SSF56935">
    <property type="entry name" value="Porins"/>
    <property type="match status" value="1"/>
</dbReference>
<keyword evidence="8 13" id="KW-0675">Receptor</keyword>
<gene>
    <name evidence="13" type="ORF">H8B17_08485</name>
</gene>
<feature type="domain" description="TonB-dependent receptor-like beta-barrel" evidence="11">
    <location>
        <begin position="419"/>
        <end position="973"/>
    </location>
</feature>
<proteinExistence type="inferred from homology"/>
<keyword evidence="9" id="KW-0998">Cell outer membrane</keyword>
<evidence type="ECO:0000313" key="14">
    <source>
        <dbReference type="Proteomes" id="UP000606494"/>
    </source>
</evidence>
<evidence type="ECO:0000256" key="3">
    <source>
        <dbReference type="ARBA" id="ARBA00022452"/>
    </source>
</evidence>
<feature type="domain" description="TonB-dependent receptor plug" evidence="12">
    <location>
        <begin position="203"/>
        <end position="351"/>
    </location>
</feature>
<evidence type="ECO:0000313" key="13">
    <source>
        <dbReference type="EMBL" id="MBD1425615.1"/>
    </source>
</evidence>
<accession>A0ABR7Y2S8</accession>
<evidence type="ECO:0000256" key="1">
    <source>
        <dbReference type="ARBA" id="ARBA00004571"/>
    </source>
</evidence>
<keyword evidence="3" id="KW-1134">Transmembrane beta strand</keyword>
<name>A0ABR7Y2S8_9SPHI</name>
<evidence type="ECO:0000256" key="8">
    <source>
        <dbReference type="ARBA" id="ARBA00023170"/>
    </source>
</evidence>
<dbReference type="Gene3D" id="2.40.170.20">
    <property type="entry name" value="TonB-dependent receptor, beta-barrel domain"/>
    <property type="match status" value="1"/>
</dbReference>
<dbReference type="PANTHER" id="PTHR30069">
    <property type="entry name" value="TONB-DEPENDENT OUTER MEMBRANE RECEPTOR"/>
    <property type="match status" value="1"/>
</dbReference>
<keyword evidence="7 10" id="KW-0472">Membrane</keyword>
<evidence type="ECO:0000256" key="9">
    <source>
        <dbReference type="ARBA" id="ARBA00023237"/>
    </source>
</evidence>
<comment type="caution">
    <text evidence="13">The sequence shown here is derived from an EMBL/GenBank/DDBJ whole genome shotgun (WGS) entry which is preliminary data.</text>
</comment>
<keyword evidence="14" id="KW-1185">Reference proteome</keyword>
<keyword evidence="6 10" id="KW-0798">TonB box</keyword>
<dbReference type="SUPFAM" id="SSF49464">
    <property type="entry name" value="Carboxypeptidase regulatory domain-like"/>
    <property type="match status" value="1"/>
</dbReference>
<evidence type="ECO:0000256" key="7">
    <source>
        <dbReference type="ARBA" id="ARBA00023136"/>
    </source>
</evidence>
<comment type="subcellular location">
    <subcellularLocation>
        <location evidence="1">Cell outer membrane</location>
        <topology evidence="1">Multi-pass membrane protein</topology>
    </subcellularLocation>
</comment>
<dbReference type="PANTHER" id="PTHR30069:SF29">
    <property type="entry name" value="HEMOGLOBIN AND HEMOGLOBIN-HAPTOGLOBIN-BINDING PROTEIN 1-RELATED"/>
    <property type="match status" value="1"/>
</dbReference>
<evidence type="ECO:0000259" key="11">
    <source>
        <dbReference type="Pfam" id="PF00593"/>
    </source>
</evidence>
<keyword evidence="2" id="KW-0813">Transport</keyword>
<dbReference type="InterPro" id="IPR036942">
    <property type="entry name" value="Beta-barrel_TonB_sf"/>
</dbReference>
<comment type="similarity">
    <text evidence="10">Belongs to the TonB-dependent receptor family.</text>
</comment>
<evidence type="ECO:0000259" key="12">
    <source>
        <dbReference type="Pfam" id="PF07715"/>
    </source>
</evidence>
<keyword evidence="5" id="KW-0732">Signal</keyword>
<dbReference type="InterPro" id="IPR037066">
    <property type="entry name" value="Plug_dom_sf"/>
</dbReference>